<organism evidence="1 2">
    <name type="scientific">Steinernema carpocapsae</name>
    <name type="common">Entomopathogenic nematode</name>
    <dbReference type="NCBI Taxonomy" id="34508"/>
    <lineage>
        <taxon>Eukaryota</taxon>
        <taxon>Metazoa</taxon>
        <taxon>Ecdysozoa</taxon>
        <taxon>Nematoda</taxon>
        <taxon>Chromadorea</taxon>
        <taxon>Rhabditida</taxon>
        <taxon>Tylenchina</taxon>
        <taxon>Panagrolaimomorpha</taxon>
        <taxon>Strongyloidoidea</taxon>
        <taxon>Steinernematidae</taxon>
        <taxon>Steinernema</taxon>
    </lineage>
</organism>
<dbReference type="EMBL" id="AZBU02000011">
    <property type="protein sequence ID" value="TKR61404.1"/>
    <property type="molecule type" value="Genomic_DNA"/>
</dbReference>
<sequence>MKEKQVELKVEHLRSSEHPVLVKEILSDGAEVCVSIEENGFCWLVHKNSMIVWNRLDQTSSGYPSAYTLALPSTGLRYSNEHICFYQSEDRDLPGVLAVSPEGSLRHYVQLDRKAFDLDIDLNNDIVVGVHPLNTSSGLFFLLSSSRSGFYMVEPSSHRLSSNGAVIYRELRPKEKSRLSFFLGGPAADPMEDVKRSYVFYNDRSVLLEEKLVATFSANSLKLCTATDTNDA</sequence>
<accession>A0A4U5LYN0</accession>
<dbReference type="STRING" id="34508.A0A4U5LYN0"/>
<dbReference type="Gene3D" id="2.130.10.10">
    <property type="entry name" value="YVTN repeat-like/Quinoprotein amine dehydrogenase"/>
    <property type="match status" value="1"/>
</dbReference>
<reference evidence="1 2" key="2">
    <citation type="journal article" date="2019" name="G3 (Bethesda)">
        <title>Hybrid Assembly of the Genome of the Entomopathogenic Nematode Steinernema carpocapsae Identifies the X-Chromosome.</title>
        <authorList>
            <person name="Serra L."/>
            <person name="Macchietto M."/>
            <person name="Macias-Munoz A."/>
            <person name="McGill C.J."/>
            <person name="Rodriguez I.M."/>
            <person name="Rodriguez B."/>
            <person name="Murad R."/>
            <person name="Mortazavi A."/>
        </authorList>
    </citation>
    <scope>NUCLEOTIDE SEQUENCE [LARGE SCALE GENOMIC DNA]</scope>
    <source>
        <strain evidence="1 2">ALL</strain>
    </source>
</reference>
<name>A0A4U5LYN0_STECR</name>
<evidence type="ECO:0000313" key="1">
    <source>
        <dbReference type="EMBL" id="TKR61404.1"/>
    </source>
</evidence>
<comment type="caution">
    <text evidence="1">The sequence shown here is derived from an EMBL/GenBank/DDBJ whole genome shotgun (WGS) entry which is preliminary data.</text>
</comment>
<dbReference type="Proteomes" id="UP000298663">
    <property type="component" value="Unassembled WGS sequence"/>
</dbReference>
<dbReference type="SUPFAM" id="SSF117289">
    <property type="entry name" value="Nucleoporin domain"/>
    <property type="match status" value="1"/>
</dbReference>
<dbReference type="AlphaFoldDB" id="A0A4U5LYN0"/>
<dbReference type="InterPro" id="IPR015943">
    <property type="entry name" value="WD40/YVTN_repeat-like_dom_sf"/>
</dbReference>
<keyword evidence="2" id="KW-1185">Reference proteome</keyword>
<gene>
    <name evidence="1" type="ORF">L596_028514</name>
</gene>
<evidence type="ECO:0008006" key="3">
    <source>
        <dbReference type="Google" id="ProtNLM"/>
    </source>
</evidence>
<dbReference type="OrthoDB" id="103454at2759"/>
<evidence type="ECO:0000313" key="2">
    <source>
        <dbReference type="Proteomes" id="UP000298663"/>
    </source>
</evidence>
<protein>
    <recommendedName>
        <fullName evidence="3">Nucleoporin Nup133/Nup155-like N-terminal domain-containing protein</fullName>
    </recommendedName>
</protein>
<reference evidence="1 2" key="1">
    <citation type="journal article" date="2015" name="Genome Biol.">
        <title>Comparative genomics of Steinernema reveals deeply conserved gene regulatory networks.</title>
        <authorList>
            <person name="Dillman A.R."/>
            <person name="Macchietto M."/>
            <person name="Porter C.F."/>
            <person name="Rogers A."/>
            <person name="Williams B."/>
            <person name="Antoshechkin I."/>
            <person name="Lee M.M."/>
            <person name="Goodwin Z."/>
            <person name="Lu X."/>
            <person name="Lewis E.E."/>
            <person name="Goodrich-Blair H."/>
            <person name="Stock S.P."/>
            <person name="Adams B.J."/>
            <person name="Sternberg P.W."/>
            <person name="Mortazavi A."/>
        </authorList>
    </citation>
    <scope>NUCLEOTIDE SEQUENCE [LARGE SCALE GENOMIC DNA]</scope>
    <source>
        <strain evidence="1 2">ALL</strain>
    </source>
</reference>
<proteinExistence type="predicted"/>